<reference evidence="1 2" key="1">
    <citation type="submission" date="2014-04" db="EMBL/GenBank/DDBJ databases">
        <authorList>
            <consortium name="DOE Joint Genome Institute"/>
            <person name="Kuo A."/>
            <person name="Kohler A."/>
            <person name="Costa M.D."/>
            <person name="Nagy L.G."/>
            <person name="Floudas D."/>
            <person name="Copeland A."/>
            <person name="Barry K.W."/>
            <person name="Cichocki N."/>
            <person name="Veneault-Fourrey C."/>
            <person name="LaButti K."/>
            <person name="Lindquist E.A."/>
            <person name="Lipzen A."/>
            <person name="Lundell T."/>
            <person name="Morin E."/>
            <person name="Murat C."/>
            <person name="Sun H."/>
            <person name="Tunlid A."/>
            <person name="Henrissat B."/>
            <person name="Grigoriev I.V."/>
            <person name="Hibbett D.S."/>
            <person name="Martin F."/>
            <person name="Nordberg H.P."/>
            <person name="Cantor M.N."/>
            <person name="Hua S.X."/>
        </authorList>
    </citation>
    <scope>NUCLEOTIDE SEQUENCE [LARGE SCALE GENOMIC DNA]</scope>
    <source>
        <strain evidence="1 2">Marx 270</strain>
    </source>
</reference>
<dbReference type="AlphaFoldDB" id="A0A0C3PAS8"/>
<keyword evidence="2" id="KW-1185">Reference proteome</keyword>
<reference evidence="2" key="2">
    <citation type="submission" date="2015-01" db="EMBL/GenBank/DDBJ databases">
        <title>Evolutionary Origins and Diversification of the Mycorrhizal Mutualists.</title>
        <authorList>
            <consortium name="DOE Joint Genome Institute"/>
            <consortium name="Mycorrhizal Genomics Consortium"/>
            <person name="Kohler A."/>
            <person name="Kuo A."/>
            <person name="Nagy L.G."/>
            <person name="Floudas D."/>
            <person name="Copeland A."/>
            <person name="Barry K.W."/>
            <person name="Cichocki N."/>
            <person name="Veneault-Fourrey C."/>
            <person name="LaButti K."/>
            <person name="Lindquist E.A."/>
            <person name="Lipzen A."/>
            <person name="Lundell T."/>
            <person name="Morin E."/>
            <person name="Murat C."/>
            <person name="Riley R."/>
            <person name="Ohm R."/>
            <person name="Sun H."/>
            <person name="Tunlid A."/>
            <person name="Henrissat B."/>
            <person name="Grigoriev I.V."/>
            <person name="Hibbett D.S."/>
            <person name="Martin F."/>
        </authorList>
    </citation>
    <scope>NUCLEOTIDE SEQUENCE [LARGE SCALE GENOMIC DNA]</scope>
    <source>
        <strain evidence="2">Marx 270</strain>
    </source>
</reference>
<dbReference type="HOGENOM" id="CLU_2758817_0_0_1"/>
<evidence type="ECO:0000313" key="1">
    <source>
        <dbReference type="EMBL" id="KIO04729.1"/>
    </source>
</evidence>
<dbReference type="EMBL" id="KN831969">
    <property type="protein sequence ID" value="KIO04729.1"/>
    <property type="molecule type" value="Genomic_DNA"/>
</dbReference>
<proteinExistence type="predicted"/>
<sequence length="70" mass="8205">MLIQLVMVDFRCARHAFDDSVNTSIATYCTEEYPILQETWHSPSCTPTYIRVLQVRCVVLVATPFTNWHW</sequence>
<organism evidence="1 2">
    <name type="scientific">Pisolithus tinctorius Marx 270</name>
    <dbReference type="NCBI Taxonomy" id="870435"/>
    <lineage>
        <taxon>Eukaryota</taxon>
        <taxon>Fungi</taxon>
        <taxon>Dikarya</taxon>
        <taxon>Basidiomycota</taxon>
        <taxon>Agaricomycotina</taxon>
        <taxon>Agaricomycetes</taxon>
        <taxon>Agaricomycetidae</taxon>
        <taxon>Boletales</taxon>
        <taxon>Sclerodermatineae</taxon>
        <taxon>Pisolithaceae</taxon>
        <taxon>Pisolithus</taxon>
    </lineage>
</organism>
<accession>A0A0C3PAS8</accession>
<gene>
    <name evidence="1" type="ORF">M404DRAFT_1000260</name>
</gene>
<evidence type="ECO:0000313" key="2">
    <source>
        <dbReference type="Proteomes" id="UP000054217"/>
    </source>
</evidence>
<protein>
    <submittedName>
        <fullName evidence="1">Uncharacterized protein</fullName>
    </submittedName>
</protein>
<dbReference type="InParanoid" id="A0A0C3PAS8"/>
<dbReference type="Proteomes" id="UP000054217">
    <property type="component" value="Unassembled WGS sequence"/>
</dbReference>
<name>A0A0C3PAS8_PISTI</name>